<evidence type="ECO:0000313" key="2">
    <source>
        <dbReference type="EMBL" id="GGR10975.1"/>
    </source>
</evidence>
<dbReference type="PANTHER" id="PTHR35801:SF1">
    <property type="entry name" value="PHOSPHOSERINE PHOSPHATASE RSBX"/>
    <property type="match status" value="1"/>
</dbReference>
<protein>
    <submittedName>
        <fullName evidence="2">TorS-related protein</fullName>
    </submittedName>
</protein>
<dbReference type="InterPro" id="IPR001932">
    <property type="entry name" value="PPM-type_phosphatase-like_dom"/>
</dbReference>
<organism evidence="2 3">
    <name type="scientific">Deinococcus ruber</name>
    <dbReference type="NCBI Taxonomy" id="1848197"/>
    <lineage>
        <taxon>Bacteria</taxon>
        <taxon>Thermotogati</taxon>
        <taxon>Deinococcota</taxon>
        <taxon>Deinococci</taxon>
        <taxon>Deinococcales</taxon>
        <taxon>Deinococcaceae</taxon>
        <taxon>Deinococcus</taxon>
    </lineage>
</organism>
<dbReference type="Proteomes" id="UP000603865">
    <property type="component" value="Unassembled WGS sequence"/>
</dbReference>
<proteinExistence type="predicted"/>
<dbReference type="Pfam" id="PF07228">
    <property type="entry name" value="SpoIIE"/>
    <property type="match status" value="1"/>
</dbReference>
<evidence type="ECO:0000259" key="1">
    <source>
        <dbReference type="SMART" id="SM00331"/>
    </source>
</evidence>
<name>A0A918C8F7_9DEIO</name>
<dbReference type="SMART" id="SM00331">
    <property type="entry name" value="PP2C_SIG"/>
    <property type="match status" value="1"/>
</dbReference>
<evidence type="ECO:0000313" key="3">
    <source>
        <dbReference type="Proteomes" id="UP000603865"/>
    </source>
</evidence>
<gene>
    <name evidence="2" type="ORF">GCM10008957_24680</name>
</gene>
<reference evidence="2" key="1">
    <citation type="journal article" date="2014" name="Int. J. Syst. Evol. Microbiol.">
        <title>Complete genome sequence of Corynebacterium casei LMG S-19264T (=DSM 44701T), isolated from a smear-ripened cheese.</title>
        <authorList>
            <consortium name="US DOE Joint Genome Institute (JGI-PGF)"/>
            <person name="Walter F."/>
            <person name="Albersmeier A."/>
            <person name="Kalinowski J."/>
            <person name="Ruckert C."/>
        </authorList>
    </citation>
    <scope>NUCLEOTIDE SEQUENCE</scope>
    <source>
        <strain evidence="2">JCM 31311</strain>
    </source>
</reference>
<dbReference type="Gene3D" id="3.60.40.10">
    <property type="entry name" value="PPM-type phosphatase domain"/>
    <property type="match status" value="1"/>
</dbReference>
<dbReference type="Gene3D" id="3.30.565.10">
    <property type="entry name" value="Histidine kinase-like ATPase, C-terminal domain"/>
    <property type="match status" value="1"/>
</dbReference>
<dbReference type="InterPro" id="IPR039248">
    <property type="entry name" value="Ptase_RsbX"/>
</dbReference>
<dbReference type="InterPro" id="IPR036890">
    <property type="entry name" value="HATPase_C_sf"/>
</dbReference>
<dbReference type="PANTHER" id="PTHR35801">
    <property type="entry name" value="PHOSPHOSERINE PHOSPHATASE RSBX"/>
    <property type="match status" value="1"/>
</dbReference>
<dbReference type="AlphaFoldDB" id="A0A918C8F7"/>
<dbReference type="EMBL" id="BMQL01000012">
    <property type="protein sequence ID" value="GGR10975.1"/>
    <property type="molecule type" value="Genomic_DNA"/>
</dbReference>
<dbReference type="RefSeq" id="WP_189090796.1">
    <property type="nucleotide sequence ID" value="NZ_BMQL01000012.1"/>
</dbReference>
<dbReference type="SUPFAM" id="SSF81606">
    <property type="entry name" value="PP2C-like"/>
    <property type="match status" value="1"/>
</dbReference>
<reference evidence="2" key="2">
    <citation type="submission" date="2020-09" db="EMBL/GenBank/DDBJ databases">
        <authorList>
            <person name="Sun Q."/>
            <person name="Ohkuma M."/>
        </authorList>
    </citation>
    <scope>NUCLEOTIDE SEQUENCE</scope>
    <source>
        <strain evidence="2">JCM 31311</strain>
    </source>
</reference>
<sequence>MRPTVSLQVLEQSGVGEARRTAAELGLMQGLSKTRCSDLAIVVTELASNLVKHTPGGGTLLLNSRPGTVEILTLDRGPGISRMGEVLRDGYSTAGSAGTGLGAVSRLSEDFDVYTAPGAGSVVYARLTEPLGDLASVPSGFDIGAVQTTYPGETVCGDDWTYSAGQTMLKLMMVDGLGHGLGAHEAARTAVAAFPQSSHLRPAETLTHIHQALRSTRGAVGAVAAIDVSAGTVQFAGVGNVSGVVLDAAQRRGLMSHNGTLGQETRTVQTQEVPWTPPSVLVVHTDGLTNRWDVSSAPGLLRRRSAVIAGVLYRDYARERDDATVVVIKAAP</sequence>
<dbReference type="SUPFAM" id="SSF55874">
    <property type="entry name" value="ATPase domain of HSP90 chaperone/DNA topoisomerase II/histidine kinase"/>
    <property type="match status" value="1"/>
</dbReference>
<dbReference type="Pfam" id="PF13581">
    <property type="entry name" value="HATPase_c_2"/>
    <property type="match status" value="1"/>
</dbReference>
<dbReference type="InterPro" id="IPR036457">
    <property type="entry name" value="PPM-type-like_dom_sf"/>
</dbReference>
<feature type="domain" description="PPM-type phosphatase" evidence="1">
    <location>
        <begin position="138"/>
        <end position="330"/>
    </location>
</feature>
<comment type="caution">
    <text evidence="2">The sequence shown here is derived from an EMBL/GenBank/DDBJ whole genome shotgun (WGS) entry which is preliminary data.</text>
</comment>
<dbReference type="InterPro" id="IPR003594">
    <property type="entry name" value="HATPase_dom"/>
</dbReference>
<accession>A0A918C8F7</accession>
<keyword evidence="3" id="KW-1185">Reference proteome</keyword>